<organism evidence="3 4">
    <name type="scientific">Cryobacterium zhongshanensis</name>
    <dbReference type="NCBI Taxonomy" id="2928153"/>
    <lineage>
        <taxon>Bacteria</taxon>
        <taxon>Bacillati</taxon>
        <taxon>Actinomycetota</taxon>
        <taxon>Actinomycetes</taxon>
        <taxon>Micrococcales</taxon>
        <taxon>Microbacteriaceae</taxon>
        <taxon>Cryobacterium</taxon>
    </lineage>
</organism>
<dbReference type="CDD" id="cd01107">
    <property type="entry name" value="HTH_BmrR"/>
    <property type="match status" value="1"/>
</dbReference>
<dbReference type="Proteomes" id="UP001165341">
    <property type="component" value="Unassembled WGS sequence"/>
</dbReference>
<gene>
    <name evidence="3" type="ORF">MQH31_16955</name>
</gene>
<evidence type="ECO:0000313" key="4">
    <source>
        <dbReference type="Proteomes" id="UP001165341"/>
    </source>
</evidence>
<dbReference type="InterPro" id="IPR010499">
    <property type="entry name" value="AraC_E-bd"/>
</dbReference>
<proteinExistence type="predicted"/>
<comment type="caution">
    <text evidence="3">The sequence shown here is derived from an EMBL/GenBank/DDBJ whole genome shotgun (WGS) entry which is preliminary data.</text>
</comment>
<evidence type="ECO:0000256" key="1">
    <source>
        <dbReference type="ARBA" id="ARBA00023125"/>
    </source>
</evidence>
<dbReference type="Gene3D" id="3.20.80.10">
    <property type="entry name" value="Regulatory factor, effector binding domain"/>
    <property type="match status" value="1"/>
</dbReference>
<keyword evidence="1" id="KW-0238">DNA-binding</keyword>
<reference evidence="3" key="1">
    <citation type="submission" date="2022-03" db="EMBL/GenBank/DDBJ databases">
        <title>Cryobacterium sp. nov. strain ZS14-85, isolated from Antarctic soil.</title>
        <authorList>
            <person name="Li J."/>
            <person name="Niu G."/>
        </authorList>
    </citation>
    <scope>NUCLEOTIDE SEQUENCE</scope>
    <source>
        <strain evidence="3">ZS14-85</strain>
    </source>
</reference>
<dbReference type="SUPFAM" id="SSF55136">
    <property type="entry name" value="Probable bacterial effector-binding domain"/>
    <property type="match status" value="1"/>
</dbReference>
<dbReference type="AlphaFoldDB" id="A0AA41QZ37"/>
<dbReference type="InterPro" id="IPR000551">
    <property type="entry name" value="MerR-type_HTH_dom"/>
</dbReference>
<dbReference type="SMART" id="SM00871">
    <property type="entry name" value="AraC_E_bind"/>
    <property type="match status" value="1"/>
</dbReference>
<evidence type="ECO:0000313" key="3">
    <source>
        <dbReference type="EMBL" id="MCI4659493.1"/>
    </source>
</evidence>
<protein>
    <submittedName>
        <fullName evidence="3">MerR family transcriptional regulator</fullName>
    </submittedName>
</protein>
<name>A0AA41QZ37_9MICO</name>
<dbReference type="Gene3D" id="1.10.1660.10">
    <property type="match status" value="1"/>
</dbReference>
<dbReference type="PANTHER" id="PTHR30204">
    <property type="entry name" value="REDOX-CYCLING DRUG-SENSING TRANSCRIPTIONAL ACTIVATOR SOXR"/>
    <property type="match status" value="1"/>
</dbReference>
<dbReference type="GO" id="GO:0003700">
    <property type="term" value="F:DNA-binding transcription factor activity"/>
    <property type="evidence" value="ECO:0007669"/>
    <property type="project" value="InterPro"/>
</dbReference>
<dbReference type="SMART" id="SM00422">
    <property type="entry name" value="HTH_MERR"/>
    <property type="match status" value="1"/>
</dbReference>
<dbReference type="InterPro" id="IPR029442">
    <property type="entry name" value="GyrI-like"/>
</dbReference>
<dbReference type="GO" id="GO:0003677">
    <property type="term" value="F:DNA binding"/>
    <property type="evidence" value="ECO:0007669"/>
    <property type="project" value="UniProtKB-KW"/>
</dbReference>
<keyword evidence="4" id="KW-1185">Reference proteome</keyword>
<sequence>MMTIGDFSRATRLSAKTLRFYHQVGLLSPARVDPANGYRLYGVGQISDAQVIRTYRSLDMSVDLIRKVLAAPDVADRDRLIGGHLTHMEDQLETTRSAVSSLRSLLQASRDPFVVEHRSLPPFPAVVIREEIELSDLSAWYGDAMRDLDRLIDTGIDPVGPRGGMWDTDLFLNERGGAALYVPTRSLEPDVPGRARAEFVASADLVVAAHRGTDDTIAEVYGALGRYVAEHGISASGPIRETYLVRSTSAQDETVTEIGWPVIRSAR</sequence>
<dbReference type="RefSeq" id="WP_243012982.1">
    <property type="nucleotide sequence ID" value="NZ_JALGAR010000005.1"/>
</dbReference>
<dbReference type="SUPFAM" id="SSF46955">
    <property type="entry name" value="Putative DNA-binding domain"/>
    <property type="match status" value="1"/>
</dbReference>
<dbReference type="PANTHER" id="PTHR30204:SF97">
    <property type="entry name" value="MERR FAMILY REGULATORY PROTEIN"/>
    <property type="match status" value="1"/>
</dbReference>
<dbReference type="Pfam" id="PF13411">
    <property type="entry name" value="MerR_1"/>
    <property type="match status" value="1"/>
</dbReference>
<dbReference type="InterPro" id="IPR009061">
    <property type="entry name" value="DNA-bd_dom_put_sf"/>
</dbReference>
<feature type="domain" description="HTH merR-type" evidence="2">
    <location>
        <begin position="1"/>
        <end position="71"/>
    </location>
</feature>
<dbReference type="PROSITE" id="PS50937">
    <property type="entry name" value="HTH_MERR_2"/>
    <property type="match status" value="1"/>
</dbReference>
<accession>A0AA41QZ37</accession>
<dbReference type="Pfam" id="PF06445">
    <property type="entry name" value="GyrI-like"/>
    <property type="match status" value="1"/>
</dbReference>
<evidence type="ECO:0000259" key="2">
    <source>
        <dbReference type="PROSITE" id="PS50937"/>
    </source>
</evidence>
<dbReference type="InterPro" id="IPR011256">
    <property type="entry name" value="Reg_factor_effector_dom_sf"/>
</dbReference>
<dbReference type="EMBL" id="JALGAR010000005">
    <property type="protein sequence ID" value="MCI4659493.1"/>
    <property type="molecule type" value="Genomic_DNA"/>
</dbReference>
<dbReference type="InterPro" id="IPR047057">
    <property type="entry name" value="MerR_fam"/>
</dbReference>